<accession>A0A6C0FBJ4</accession>
<protein>
    <submittedName>
        <fullName evidence="1">Uncharacterized protein</fullName>
    </submittedName>
</protein>
<evidence type="ECO:0000313" key="1">
    <source>
        <dbReference type="EMBL" id="QHT38434.1"/>
    </source>
</evidence>
<dbReference type="GO" id="GO:0051537">
    <property type="term" value="F:2 iron, 2 sulfur cluster binding"/>
    <property type="evidence" value="ECO:0007669"/>
    <property type="project" value="TreeGrafter"/>
</dbReference>
<dbReference type="EMBL" id="MN738830">
    <property type="protein sequence ID" value="QHT38434.1"/>
    <property type="molecule type" value="Genomic_DNA"/>
</dbReference>
<dbReference type="PANTHER" id="PTHR10072:SF41">
    <property type="entry name" value="IRON-SULFUR CLUSTER ASSEMBLY 1 HOMOLOG, MITOCHONDRIAL"/>
    <property type="match status" value="1"/>
</dbReference>
<proteinExistence type="predicted"/>
<reference evidence="1" key="1">
    <citation type="journal article" date="2020" name="Nature">
        <title>Giant virus diversity and host interactions through global metagenomics.</title>
        <authorList>
            <person name="Schulz F."/>
            <person name="Roux S."/>
            <person name="Paez-Espino D."/>
            <person name="Jungbluth S."/>
            <person name="Walsh D.A."/>
            <person name="Denef V.J."/>
            <person name="McMahon K.D."/>
            <person name="Konstantinidis K.T."/>
            <person name="Eloe-Fadrosh E.A."/>
            <person name="Kyrpides N.C."/>
            <person name="Woyke T."/>
        </authorList>
    </citation>
    <scope>NUCLEOTIDE SEQUENCE</scope>
    <source>
        <strain evidence="1">GVMAG-S-ERX556101-89</strain>
    </source>
</reference>
<dbReference type="SUPFAM" id="SSF89360">
    <property type="entry name" value="HesB-like domain"/>
    <property type="match status" value="1"/>
</dbReference>
<name>A0A6C0FBJ4_9ZZZZ</name>
<dbReference type="PANTHER" id="PTHR10072">
    <property type="entry name" value="IRON-SULFUR CLUSTER ASSEMBLY PROTEIN"/>
    <property type="match status" value="1"/>
</dbReference>
<dbReference type="InterPro" id="IPR035903">
    <property type="entry name" value="HesB-like_dom_sf"/>
</dbReference>
<dbReference type="GO" id="GO:0016226">
    <property type="term" value="P:iron-sulfur cluster assembly"/>
    <property type="evidence" value="ECO:0007669"/>
    <property type="project" value="TreeGrafter"/>
</dbReference>
<dbReference type="GO" id="GO:0005737">
    <property type="term" value="C:cytoplasm"/>
    <property type="evidence" value="ECO:0007669"/>
    <property type="project" value="TreeGrafter"/>
</dbReference>
<sequence length="129" mass="14646">MASKLIPRLHPVIVTKNAWDKFRNVINSNSNYFAFLFSAEGGGCNGFNYSLKAINHHEYSHFIAKKPPSIKNDKLELIIEPSSELLLLGTTIDYIQQDYSKNIYENKFTFKPKQEYATTCGCGTSFSPK</sequence>
<dbReference type="AlphaFoldDB" id="A0A6C0FBJ4"/>
<organism evidence="1">
    <name type="scientific">viral metagenome</name>
    <dbReference type="NCBI Taxonomy" id="1070528"/>
    <lineage>
        <taxon>unclassified sequences</taxon>
        <taxon>metagenomes</taxon>
        <taxon>organismal metagenomes</taxon>
    </lineage>
</organism>
<dbReference type="Gene3D" id="2.60.300.12">
    <property type="entry name" value="HesB-like domain"/>
    <property type="match status" value="1"/>
</dbReference>
<dbReference type="InterPro" id="IPR050322">
    <property type="entry name" value="Fe-S_cluster_asmbl/transfer"/>
</dbReference>